<dbReference type="SUPFAM" id="SSF110849">
    <property type="entry name" value="ParB/Sulfiredoxin"/>
    <property type="match status" value="1"/>
</dbReference>
<feature type="compositionally biased region" description="Low complexity" evidence="4">
    <location>
        <begin position="74"/>
        <end position="93"/>
    </location>
</feature>
<dbReference type="PANTHER" id="PTHR33375">
    <property type="entry name" value="CHROMOSOME-PARTITIONING PROTEIN PARB-RELATED"/>
    <property type="match status" value="1"/>
</dbReference>
<dbReference type="Pfam" id="PF23552">
    <property type="entry name" value="ParB_C"/>
    <property type="match status" value="1"/>
</dbReference>
<feature type="domain" description="ParB-like N-terminal" evidence="5">
    <location>
        <begin position="105"/>
        <end position="203"/>
    </location>
</feature>
<dbReference type="InterPro" id="IPR036086">
    <property type="entry name" value="ParB/Sulfiredoxin_sf"/>
</dbReference>
<dbReference type="InterPro" id="IPR004437">
    <property type="entry name" value="ParB/RepB/Spo0J"/>
</dbReference>
<feature type="region of interest" description="Disordered" evidence="4">
    <location>
        <begin position="1"/>
        <end position="93"/>
    </location>
</feature>
<dbReference type="Proteomes" id="UP001501468">
    <property type="component" value="Unassembled WGS sequence"/>
</dbReference>
<evidence type="ECO:0000256" key="4">
    <source>
        <dbReference type="SAM" id="MobiDB-lite"/>
    </source>
</evidence>
<protein>
    <recommendedName>
        <fullName evidence="5">ParB-like N-terminal domain-containing protein</fullName>
    </recommendedName>
</protein>
<gene>
    <name evidence="6" type="ORF">GCM10022399_10820</name>
</gene>
<evidence type="ECO:0000259" key="5">
    <source>
        <dbReference type="SMART" id="SM00470"/>
    </source>
</evidence>
<dbReference type="Gene3D" id="3.90.1530.30">
    <property type="match status" value="1"/>
</dbReference>
<dbReference type="InterPro" id="IPR041468">
    <property type="entry name" value="HTH_ParB/Spo0J"/>
</dbReference>
<feature type="region of interest" description="Disordered" evidence="4">
    <location>
        <begin position="307"/>
        <end position="330"/>
    </location>
</feature>
<dbReference type="Pfam" id="PF17762">
    <property type="entry name" value="HTH_ParB"/>
    <property type="match status" value="1"/>
</dbReference>
<dbReference type="RefSeq" id="WP_344942625.1">
    <property type="nucleotide sequence ID" value="NZ_BAABDC010000001.1"/>
</dbReference>
<accession>A0ABP7CXM7</accession>
<name>A0ABP7CXM7_9MICO</name>
<dbReference type="InterPro" id="IPR050336">
    <property type="entry name" value="Chromosome_partition/occlusion"/>
</dbReference>
<evidence type="ECO:0000256" key="2">
    <source>
        <dbReference type="ARBA" id="ARBA00022829"/>
    </source>
</evidence>
<evidence type="ECO:0000313" key="7">
    <source>
        <dbReference type="Proteomes" id="UP001501468"/>
    </source>
</evidence>
<dbReference type="Pfam" id="PF02195">
    <property type="entry name" value="ParB_N"/>
    <property type="match status" value="1"/>
</dbReference>
<evidence type="ECO:0000313" key="6">
    <source>
        <dbReference type="EMBL" id="GAA3696163.1"/>
    </source>
</evidence>
<feature type="compositionally biased region" description="Basic and acidic residues" evidence="4">
    <location>
        <begin position="34"/>
        <end position="49"/>
    </location>
</feature>
<dbReference type="CDD" id="cd16393">
    <property type="entry name" value="SPO0J_N"/>
    <property type="match status" value="1"/>
</dbReference>
<sequence length="376" mass="40056">MAEKRRALGRGLGALIPSAPSGGAGRPVDVFFTEQKRPEAPSPEAKDGDTGSAADVDSSVPTQAATDEAGVPVAAGAASETPETAAPAEPRAGSGLAVVPGAEFAELDIDSIRPNPKQPRTVFDEDDMAELVHSIREIGVLQPIVVRRIPADQLAEADGRTFELIMGERRWRASQAAELGVIPAIIKETSDDDLLRDALLENLHRSQLNPLEEAAAYQQLLDDFGCSHDQLATRIGRSRPQISNTLRLLKLPPLVQRRLAAGVLSAGHARALLGMADGAAMERMAQRIVAEGLSVRNVEELVALGEGNDAPRARRPRAGGRHPQLDDFTSGLSDHLETRVAIALGQRKGKITVEFASVEDLRRILGLMGVPAPTRD</sequence>
<evidence type="ECO:0000256" key="3">
    <source>
        <dbReference type="ARBA" id="ARBA00023125"/>
    </source>
</evidence>
<evidence type="ECO:0000256" key="1">
    <source>
        <dbReference type="ARBA" id="ARBA00006295"/>
    </source>
</evidence>
<keyword evidence="3" id="KW-0238">DNA-binding</keyword>
<dbReference type="SMART" id="SM00470">
    <property type="entry name" value="ParB"/>
    <property type="match status" value="1"/>
</dbReference>
<keyword evidence="7" id="KW-1185">Reference proteome</keyword>
<organism evidence="6 7">
    <name type="scientific">Terrabacter ginsenosidimutans</name>
    <dbReference type="NCBI Taxonomy" id="490575"/>
    <lineage>
        <taxon>Bacteria</taxon>
        <taxon>Bacillati</taxon>
        <taxon>Actinomycetota</taxon>
        <taxon>Actinomycetes</taxon>
        <taxon>Micrococcales</taxon>
        <taxon>Intrasporangiaceae</taxon>
        <taxon>Terrabacter</taxon>
    </lineage>
</organism>
<proteinExistence type="inferred from homology"/>
<comment type="caution">
    <text evidence="6">The sequence shown here is derived from an EMBL/GenBank/DDBJ whole genome shotgun (WGS) entry which is preliminary data.</text>
</comment>
<dbReference type="PANTHER" id="PTHR33375:SF1">
    <property type="entry name" value="CHROMOSOME-PARTITIONING PROTEIN PARB-RELATED"/>
    <property type="match status" value="1"/>
</dbReference>
<dbReference type="Gene3D" id="1.10.10.2830">
    <property type="match status" value="1"/>
</dbReference>
<dbReference type="InterPro" id="IPR003115">
    <property type="entry name" value="ParB_N"/>
</dbReference>
<dbReference type="SUPFAM" id="SSF109709">
    <property type="entry name" value="KorB DNA-binding domain-like"/>
    <property type="match status" value="1"/>
</dbReference>
<dbReference type="NCBIfam" id="TIGR00180">
    <property type="entry name" value="parB_part"/>
    <property type="match status" value="1"/>
</dbReference>
<reference evidence="7" key="1">
    <citation type="journal article" date="2019" name="Int. J. Syst. Evol. Microbiol.">
        <title>The Global Catalogue of Microorganisms (GCM) 10K type strain sequencing project: providing services to taxonomists for standard genome sequencing and annotation.</title>
        <authorList>
            <consortium name="The Broad Institute Genomics Platform"/>
            <consortium name="The Broad Institute Genome Sequencing Center for Infectious Disease"/>
            <person name="Wu L."/>
            <person name="Ma J."/>
        </authorList>
    </citation>
    <scope>NUCLEOTIDE SEQUENCE [LARGE SCALE GENOMIC DNA]</scope>
    <source>
        <strain evidence="7">JCM 17125</strain>
    </source>
</reference>
<dbReference type="InterPro" id="IPR057240">
    <property type="entry name" value="ParB_dimer_C"/>
</dbReference>
<dbReference type="EMBL" id="BAABDC010000001">
    <property type="protein sequence ID" value="GAA3696163.1"/>
    <property type="molecule type" value="Genomic_DNA"/>
</dbReference>
<keyword evidence="2" id="KW-0159">Chromosome partition</keyword>
<comment type="similarity">
    <text evidence="1">Belongs to the ParB family.</text>
</comment>